<reference evidence="1 2" key="1">
    <citation type="submission" date="2016-10" db="EMBL/GenBank/DDBJ databases">
        <title>Genome sequence of the ascomycete fungus Penicillium subrubescens.</title>
        <authorList>
            <person name="De Vries R.P."/>
            <person name="Peng M."/>
            <person name="Dilokpimol A."/>
            <person name="Hilden K."/>
            <person name="Makela M.R."/>
            <person name="Grigoriev I."/>
            <person name="Riley R."/>
            <person name="Granchi Z."/>
        </authorList>
    </citation>
    <scope>NUCLEOTIDE SEQUENCE [LARGE SCALE GENOMIC DNA]</scope>
    <source>
        <strain evidence="1 2">CBS 132785</strain>
    </source>
</reference>
<name>A0A1Q5U4K8_9EURO</name>
<dbReference type="EMBL" id="MNBE01000582">
    <property type="protein sequence ID" value="OKP07407.1"/>
    <property type="molecule type" value="Genomic_DNA"/>
</dbReference>
<dbReference type="OrthoDB" id="10303332at2759"/>
<comment type="caution">
    <text evidence="1">The sequence shown here is derived from an EMBL/GenBank/DDBJ whole genome shotgun (WGS) entry which is preliminary data.</text>
</comment>
<organism evidence="1 2">
    <name type="scientific">Penicillium subrubescens</name>
    <dbReference type="NCBI Taxonomy" id="1316194"/>
    <lineage>
        <taxon>Eukaryota</taxon>
        <taxon>Fungi</taxon>
        <taxon>Dikarya</taxon>
        <taxon>Ascomycota</taxon>
        <taxon>Pezizomycotina</taxon>
        <taxon>Eurotiomycetes</taxon>
        <taxon>Eurotiomycetidae</taxon>
        <taxon>Eurotiales</taxon>
        <taxon>Aspergillaceae</taxon>
        <taxon>Penicillium</taxon>
    </lineage>
</organism>
<keyword evidence="2" id="KW-1185">Reference proteome</keyword>
<accession>A0A1Q5U4K8</accession>
<evidence type="ECO:0000313" key="2">
    <source>
        <dbReference type="Proteomes" id="UP000186955"/>
    </source>
</evidence>
<proteinExistence type="predicted"/>
<gene>
    <name evidence="1" type="ORF">PENSUB_5996</name>
</gene>
<sequence>MLSYYVIIHLSWEDKFRDTTSLRETILCAFGQDIRPIEVVNFAEPLSPDSMPIKVEVSQPLKLTEQNKVILRNQAHDIARDWLFRYTSHGEISPALSMVHWSRR</sequence>
<evidence type="ECO:0000313" key="1">
    <source>
        <dbReference type="EMBL" id="OKP07407.1"/>
    </source>
</evidence>
<protein>
    <submittedName>
        <fullName evidence="1">Uncharacterized protein</fullName>
    </submittedName>
</protein>
<dbReference type="Proteomes" id="UP000186955">
    <property type="component" value="Unassembled WGS sequence"/>
</dbReference>
<dbReference type="AlphaFoldDB" id="A0A1Q5U4K8"/>